<name>A0A8E2DXC8_9PEZI</name>
<dbReference type="EMBL" id="KV745829">
    <property type="protein sequence ID" value="OCK73320.1"/>
    <property type="molecule type" value="Genomic_DNA"/>
</dbReference>
<evidence type="ECO:0000313" key="1">
    <source>
        <dbReference type="EMBL" id="OCK73320.1"/>
    </source>
</evidence>
<protein>
    <submittedName>
        <fullName evidence="1">Uncharacterized protein</fullName>
    </submittedName>
</protein>
<reference evidence="1 2" key="1">
    <citation type="journal article" date="2016" name="Nat. Commun.">
        <title>Ectomycorrhizal ecology is imprinted in the genome of the dominant symbiotic fungus Cenococcum geophilum.</title>
        <authorList>
            <consortium name="DOE Joint Genome Institute"/>
            <person name="Peter M."/>
            <person name="Kohler A."/>
            <person name="Ohm R.A."/>
            <person name="Kuo A."/>
            <person name="Krutzmann J."/>
            <person name="Morin E."/>
            <person name="Arend M."/>
            <person name="Barry K.W."/>
            <person name="Binder M."/>
            <person name="Choi C."/>
            <person name="Clum A."/>
            <person name="Copeland A."/>
            <person name="Grisel N."/>
            <person name="Haridas S."/>
            <person name="Kipfer T."/>
            <person name="LaButti K."/>
            <person name="Lindquist E."/>
            <person name="Lipzen A."/>
            <person name="Maire R."/>
            <person name="Meier B."/>
            <person name="Mihaltcheva S."/>
            <person name="Molinier V."/>
            <person name="Murat C."/>
            <person name="Poggeler S."/>
            <person name="Quandt C.A."/>
            <person name="Sperisen C."/>
            <person name="Tritt A."/>
            <person name="Tisserant E."/>
            <person name="Crous P.W."/>
            <person name="Henrissat B."/>
            <person name="Nehls U."/>
            <person name="Egli S."/>
            <person name="Spatafora J.W."/>
            <person name="Grigoriev I.V."/>
            <person name="Martin F.M."/>
        </authorList>
    </citation>
    <scope>NUCLEOTIDE SEQUENCE [LARGE SCALE GENOMIC DNA]</scope>
    <source>
        <strain evidence="1 2">CBS 459.81</strain>
    </source>
</reference>
<dbReference type="AlphaFoldDB" id="A0A8E2DXC8"/>
<organism evidence="1 2">
    <name type="scientific">Lepidopterella palustris CBS 459.81</name>
    <dbReference type="NCBI Taxonomy" id="1314670"/>
    <lineage>
        <taxon>Eukaryota</taxon>
        <taxon>Fungi</taxon>
        <taxon>Dikarya</taxon>
        <taxon>Ascomycota</taxon>
        <taxon>Pezizomycotina</taxon>
        <taxon>Dothideomycetes</taxon>
        <taxon>Pleosporomycetidae</taxon>
        <taxon>Mytilinidiales</taxon>
        <taxon>Argynnaceae</taxon>
        <taxon>Lepidopterella</taxon>
    </lineage>
</organism>
<dbReference type="Proteomes" id="UP000250266">
    <property type="component" value="Unassembled WGS sequence"/>
</dbReference>
<proteinExistence type="predicted"/>
<feature type="non-terminal residue" evidence="1">
    <location>
        <position position="1"/>
    </location>
</feature>
<gene>
    <name evidence="1" type="ORF">K432DRAFT_313113</name>
</gene>
<keyword evidence="2" id="KW-1185">Reference proteome</keyword>
<accession>A0A8E2DXC8</accession>
<evidence type="ECO:0000313" key="2">
    <source>
        <dbReference type="Proteomes" id="UP000250266"/>
    </source>
</evidence>
<sequence>VIRRKSYKRQYIRTKKTLIGGSCNGSKKVVKRVYIERYYGRYSKIKHNSRTCKVEIENIDNSEASK</sequence>
<dbReference type="OrthoDB" id="3783439at2759"/>